<dbReference type="EMBL" id="JAMYWD010000005">
    <property type="protein sequence ID" value="KAJ4971507.1"/>
    <property type="molecule type" value="Genomic_DNA"/>
</dbReference>
<evidence type="ECO:0000313" key="4">
    <source>
        <dbReference type="Proteomes" id="UP001141806"/>
    </source>
</evidence>
<comment type="caution">
    <text evidence="3">The sequence shown here is derived from an EMBL/GenBank/DDBJ whole genome shotgun (WGS) entry which is preliminary data.</text>
</comment>
<dbReference type="OrthoDB" id="784633at2759"/>
<dbReference type="AlphaFoldDB" id="A0A9Q0KJ73"/>
<evidence type="ECO:0000313" key="3">
    <source>
        <dbReference type="EMBL" id="KAJ4971507.1"/>
    </source>
</evidence>
<dbReference type="PANTHER" id="PTHR34054">
    <property type="entry name" value="EXPRESSED PROTEIN"/>
    <property type="match status" value="1"/>
</dbReference>
<feature type="transmembrane region" description="Helical" evidence="2">
    <location>
        <begin position="12"/>
        <end position="31"/>
    </location>
</feature>
<keyword evidence="2" id="KW-1133">Transmembrane helix</keyword>
<keyword evidence="4" id="KW-1185">Reference proteome</keyword>
<proteinExistence type="predicted"/>
<dbReference type="InterPro" id="IPR045884">
    <property type="entry name" value="At5g59350-like"/>
</dbReference>
<sequence length="203" mass="22478">MRGLSKLGIGWTVVLGVCLFLLLAEVSYLLWCRRRFRSKNATVESNPSVISPSKELFYFCCWKKRSRIEPAAAPTAPTTDQEDTSSEFDNPLKWQILYGTSRLLFTIKEEEREDLESEKSCSAEENPNPHSNIKKRVSLGECFEITREVAVDVDGLQTETTPFSTPCASPPYCTPSSSPLASSADEGSSVGGLRSSININEGR</sequence>
<feature type="region of interest" description="Disordered" evidence="1">
    <location>
        <begin position="160"/>
        <end position="203"/>
    </location>
</feature>
<name>A0A9Q0KJ73_9MAGN</name>
<dbReference type="PANTHER" id="PTHR34054:SF4">
    <property type="entry name" value="PROTEIN, PUTATIVE-RELATED"/>
    <property type="match status" value="1"/>
</dbReference>
<protein>
    <submittedName>
        <fullName evidence="3">Uncharacterized protein</fullName>
    </submittedName>
</protein>
<reference evidence="3" key="1">
    <citation type="journal article" date="2023" name="Plant J.">
        <title>The genome of the king protea, Protea cynaroides.</title>
        <authorList>
            <person name="Chang J."/>
            <person name="Duong T.A."/>
            <person name="Schoeman C."/>
            <person name="Ma X."/>
            <person name="Roodt D."/>
            <person name="Barker N."/>
            <person name="Li Z."/>
            <person name="Van de Peer Y."/>
            <person name="Mizrachi E."/>
        </authorList>
    </citation>
    <scope>NUCLEOTIDE SEQUENCE</scope>
    <source>
        <tissue evidence="3">Young leaves</tissue>
    </source>
</reference>
<organism evidence="3 4">
    <name type="scientific">Protea cynaroides</name>
    <dbReference type="NCBI Taxonomy" id="273540"/>
    <lineage>
        <taxon>Eukaryota</taxon>
        <taxon>Viridiplantae</taxon>
        <taxon>Streptophyta</taxon>
        <taxon>Embryophyta</taxon>
        <taxon>Tracheophyta</taxon>
        <taxon>Spermatophyta</taxon>
        <taxon>Magnoliopsida</taxon>
        <taxon>Proteales</taxon>
        <taxon>Proteaceae</taxon>
        <taxon>Protea</taxon>
    </lineage>
</organism>
<evidence type="ECO:0000256" key="2">
    <source>
        <dbReference type="SAM" id="Phobius"/>
    </source>
</evidence>
<evidence type="ECO:0000256" key="1">
    <source>
        <dbReference type="SAM" id="MobiDB-lite"/>
    </source>
</evidence>
<keyword evidence="2" id="KW-0472">Membrane</keyword>
<keyword evidence="2" id="KW-0812">Transmembrane</keyword>
<dbReference type="Proteomes" id="UP001141806">
    <property type="component" value="Unassembled WGS sequence"/>
</dbReference>
<accession>A0A9Q0KJ73</accession>
<gene>
    <name evidence="3" type="ORF">NE237_004606</name>
</gene>